<comment type="caution">
    <text evidence="2">The sequence shown here is derived from an EMBL/GenBank/DDBJ whole genome shotgun (WGS) entry which is preliminary data.</text>
</comment>
<feature type="compositionally biased region" description="Acidic residues" evidence="1">
    <location>
        <begin position="431"/>
        <end position="440"/>
    </location>
</feature>
<reference evidence="2 3" key="1">
    <citation type="submission" date="2024-02" db="EMBL/GenBank/DDBJ databases">
        <authorList>
            <person name="Chen Y."/>
            <person name="Shah S."/>
            <person name="Dougan E. K."/>
            <person name="Thang M."/>
            <person name="Chan C."/>
        </authorList>
    </citation>
    <scope>NUCLEOTIDE SEQUENCE [LARGE SCALE GENOMIC DNA]</scope>
</reference>
<name>A0ABP0RA25_9DINO</name>
<dbReference type="EMBL" id="CAXAMM010040907">
    <property type="protein sequence ID" value="CAK9096186.1"/>
    <property type="molecule type" value="Genomic_DNA"/>
</dbReference>
<feature type="region of interest" description="Disordered" evidence="1">
    <location>
        <begin position="404"/>
        <end position="490"/>
    </location>
</feature>
<dbReference type="Proteomes" id="UP001642464">
    <property type="component" value="Unassembled WGS sequence"/>
</dbReference>
<evidence type="ECO:0000313" key="2">
    <source>
        <dbReference type="EMBL" id="CAK9096186.1"/>
    </source>
</evidence>
<feature type="region of interest" description="Disordered" evidence="1">
    <location>
        <begin position="359"/>
        <end position="383"/>
    </location>
</feature>
<sequence length="490" mass="54199">MERHWVLVPILVILTDSRSIVSKRLRHVAKAGSPFMDDLEPVAPLDAFGGASEVIDTGRPRQGGARRPALYVPPYLYPDAFPSTASDRCRCEAPKREELTKEDRLWASEVSKQLGLPLAQVMEPRDFRGVAHCDCGSAPPAGQVFRYVKSTGSENRSGFVLESADPTFPFGSFWEPEVVNSAGLVAPGDRQDQWPVQAPYDEVDLDEEAYAKHDQIPRKFARYFDQLESRRSCEGEDCMSPCAAGDKVLLQLGNLRRNATVLWAAGANAAGKPGSLRSRSEFRYGQRVTGEATAEAESKRPDPDRVEEVPERSPEAASSLHRPRGRLRKADVRDPLETLNDFVAPEAPAPRRRLRKALAPDETPHQTGPSPEADAEDADPLERLNDFIAPEVVHCTRRRSLRIAGKQARAANSPNPELFDEVPEEPRSVSENEEDDEAAEEFARSILNKTSKAAGNTRAVRDEVRVASEGESEIQSSLVRDERKNMSESA</sequence>
<feature type="compositionally biased region" description="Basic and acidic residues" evidence="1">
    <location>
        <begin position="479"/>
        <end position="490"/>
    </location>
</feature>
<feature type="region of interest" description="Disordered" evidence="1">
    <location>
        <begin position="269"/>
        <end position="333"/>
    </location>
</feature>
<accession>A0ABP0RA25</accession>
<feature type="compositionally biased region" description="Basic and acidic residues" evidence="1">
    <location>
        <begin position="296"/>
        <end position="314"/>
    </location>
</feature>
<evidence type="ECO:0000313" key="3">
    <source>
        <dbReference type="Proteomes" id="UP001642464"/>
    </source>
</evidence>
<feature type="compositionally biased region" description="Basic and acidic residues" evidence="1">
    <location>
        <begin position="459"/>
        <end position="468"/>
    </location>
</feature>
<gene>
    <name evidence="2" type="ORF">SCF082_LOCUS45172</name>
</gene>
<evidence type="ECO:0000256" key="1">
    <source>
        <dbReference type="SAM" id="MobiDB-lite"/>
    </source>
</evidence>
<keyword evidence="3" id="KW-1185">Reference proteome</keyword>
<organism evidence="2 3">
    <name type="scientific">Durusdinium trenchii</name>
    <dbReference type="NCBI Taxonomy" id="1381693"/>
    <lineage>
        <taxon>Eukaryota</taxon>
        <taxon>Sar</taxon>
        <taxon>Alveolata</taxon>
        <taxon>Dinophyceae</taxon>
        <taxon>Suessiales</taxon>
        <taxon>Symbiodiniaceae</taxon>
        <taxon>Durusdinium</taxon>
    </lineage>
</organism>
<protein>
    <submittedName>
        <fullName evidence="2">Uncharacterized protein</fullName>
    </submittedName>
</protein>
<proteinExistence type="predicted"/>